<feature type="modified residue" description="4-aspartylphosphate" evidence="8">
    <location>
        <position position="979"/>
    </location>
</feature>
<dbReference type="Pfam" id="PF05227">
    <property type="entry name" value="CHASE3"/>
    <property type="match status" value="1"/>
</dbReference>
<evidence type="ECO:0000256" key="7">
    <source>
        <dbReference type="ARBA" id="ARBA00023012"/>
    </source>
</evidence>
<dbReference type="SUPFAM" id="SSF158472">
    <property type="entry name" value="HAMP domain-like"/>
    <property type="match status" value="1"/>
</dbReference>
<dbReference type="PROSITE" id="PS50109">
    <property type="entry name" value="HIS_KIN"/>
    <property type="match status" value="1"/>
</dbReference>
<dbReference type="InterPro" id="IPR036097">
    <property type="entry name" value="HisK_dim/P_sf"/>
</dbReference>
<evidence type="ECO:0000256" key="1">
    <source>
        <dbReference type="ARBA" id="ARBA00000085"/>
    </source>
</evidence>
<evidence type="ECO:0000259" key="12">
    <source>
        <dbReference type="PROSITE" id="PS50109"/>
    </source>
</evidence>
<keyword evidence="11" id="KW-1133">Transmembrane helix</keyword>
<dbReference type="SUPFAM" id="SSF55781">
    <property type="entry name" value="GAF domain-like"/>
    <property type="match status" value="1"/>
</dbReference>
<evidence type="ECO:0000256" key="2">
    <source>
        <dbReference type="ARBA" id="ARBA00004370"/>
    </source>
</evidence>
<dbReference type="Pfam" id="PF00072">
    <property type="entry name" value="Response_reg"/>
    <property type="match status" value="3"/>
</dbReference>
<comment type="catalytic activity">
    <reaction evidence="1">
        <text>ATP + protein L-histidine = ADP + protein N-phospho-L-histidine.</text>
        <dbReference type="EC" id="2.7.13.3"/>
    </reaction>
</comment>
<dbReference type="PROSITE" id="PS50110">
    <property type="entry name" value="RESPONSE_REGULATORY"/>
    <property type="match status" value="3"/>
</dbReference>
<dbReference type="Pfam" id="PF13185">
    <property type="entry name" value="GAF_2"/>
    <property type="match status" value="1"/>
</dbReference>
<dbReference type="Pfam" id="PF00512">
    <property type="entry name" value="HisKA"/>
    <property type="match status" value="1"/>
</dbReference>
<dbReference type="Gene3D" id="6.10.340.10">
    <property type="match status" value="1"/>
</dbReference>
<evidence type="ECO:0000256" key="6">
    <source>
        <dbReference type="ARBA" id="ARBA00022777"/>
    </source>
</evidence>
<dbReference type="InterPro" id="IPR003018">
    <property type="entry name" value="GAF"/>
</dbReference>
<dbReference type="InterPro" id="IPR003661">
    <property type="entry name" value="HisK_dim/P_dom"/>
</dbReference>
<dbReference type="SUPFAM" id="SSF52172">
    <property type="entry name" value="CheY-like"/>
    <property type="match status" value="3"/>
</dbReference>
<dbReference type="Proteomes" id="UP001162741">
    <property type="component" value="Chromosome"/>
</dbReference>
<keyword evidence="11" id="KW-0472">Membrane</keyword>
<name>A0ABY6J4R4_9BACT</name>
<dbReference type="PROSITE" id="PS50885">
    <property type="entry name" value="HAMP"/>
    <property type="match status" value="1"/>
</dbReference>
<reference evidence="15" key="1">
    <citation type="submission" date="2022-10" db="EMBL/GenBank/DDBJ databases">
        <title>Chitinophaga sp. nov., isolated from soil.</title>
        <authorList>
            <person name="Jeon C.O."/>
        </authorList>
    </citation>
    <scope>NUCLEOTIDE SEQUENCE</scope>
    <source>
        <strain evidence="15">R8</strain>
    </source>
</reference>
<feature type="region of interest" description="Disordered" evidence="10">
    <location>
        <begin position="758"/>
        <end position="783"/>
    </location>
</feature>
<dbReference type="PRINTS" id="PR00344">
    <property type="entry name" value="BCTRLSENSOR"/>
</dbReference>
<feature type="domain" description="Response regulatory" evidence="13">
    <location>
        <begin position="808"/>
        <end position="921"/>
    </location>
</feature>
<dbReference type="PANTHER" id="PTHR45339">
    <property type="entry name" value="HYBRID SIGNAL TRANSDUCTION HISTIDINE KINASE J"/>
    <property type="match status" value="1"/>
</dbReference>
<feature type="compositionally biased region" description="Polar residues" evidence="10">
    <location>
        <begin position="772"/>
        <end position="783"/>
    </location>
</feature>
<dbReference type="CDD" id="cd19410">
    <property type="entry name" value="HK9-like_sensor"/>
    <property type="match status" value="1"/>
</dbReference>
<evidence type="ECO:0000256" key="3">
    <source>
        <dbReference type="ARBA" id="ARBA00012438"/>
    </source>
</evidence>
<dbReference type="SMART" id="SM00304">
    <property type="entry name" value="HAMP"/>
    <property type="match status" value="1"/>
</dbReference>
<feature type="modified residue" description="4-aspartylphosphate" evidence="8">
    <location>
        <position position="857"/>
    </location>
</feature>
<evidence type="ECO:0000259" key="14">
    <source>
        <dbReference type="PROSITE" id="PS50885"/>
    </source>
</evidence>
<keyword evidence="6" id="KW-0418">Kinase</keyword>
<accession>A0ABY6J4R4</accession>
<dbReference type="Gene3D" id="3.40.50.2300">
    <property type="match status" value="3"/>
</dbReference>
<dbReference type="Gene3D" id="1.10.287.130">
    <property type="match status" value="1"/>
</dbReference>
<dbReference type="CDD" id="cd16922">
    <property type="entry name" value="HATPase_EvgS-ArcB-TorS-like"/>
    <property type="match status" value="1"/>
</dbReference>
<dbReference type="Pfam" id="PF02518">
    <property type="entry name" value="HATPase_c"/>
    <property type="match status" value="1"/>
</dbReference>
<gene>
    <name evidence="15" type="ORF">MKQ68_24125</name>
</gene>
<sequence>MNSSFKRNLLIGFGLSLLLLIISSVASYNSIQNLLQSASLVDHTNSVIQKLEGVMSMMKDAETGQRGYLLTEDETFLDPYYGAADSALSQLREVEVLTKDNELQQASVKALGVVINQRLSMLKSLADLKRNRQAINADSLRIGKYHMDEIRGIVKQMSERERTLLRERTEELNEVSGFTPVLIIITALLSLIITSVFYMRVKTDFDDRSRLHMALQQKDADISRRIGIIQEIAGQISSGDYAVRAKDEGSDGLGNLAYAINRMANSLETSFTQLSENEWLQTGMAGLNDKMVGEKEKDTLAGYILDYVATYTNSQVGALYLAESEKLLRLYSSYALSSKDRKEFLASGEGLAGQCMQSGRMILLKDIPADAMMISYAAGEIKPVNIIALPILYEQRIVAVIELASIHEYSKHEVAFLSNVAHNIGIAITSAESRRRLQELLEETQAQSEELQTQHGELENLNMELEAQTQKLQVSEEELKVQQEELMQSNAELEERSRLLEEKNQIIINRNLEIQQKAEELEISTKYKSEFLANMSHELRTPLNSILLLSRLMSENNDKNLLPDQIEYAQVIFSSGKGLLTLVDEILDLSKIEAGKMELEFQHVHLSSVISNLQSMFEPMAKDKGLELKIGTASGLPATIETDHLRLEQVLKNLLSNALKFTSAGSVSLLVDMAAGKQAVTFKVKDTGIGISEDKQQVIFEAFQQADGSTRRKYGGTGLGLSISRELVKLLGGSLALHSVPGEGSEFIVTVPLAPAEKEEQPVVTPPPRPKTSFNTQYTETPKPQYTTDVIPQAISDDRDDVRPGDRVILIVEDDTHFAKALLNFTRSRGYRGVVSVRGDEALPLALQFKPIGILLDIMLPVKDGWQVMEELKQEPRTKSIPVHIMSSMEVKRESLMKGAIDFISKPVAAEGMQVIFEKMEFVLNRSAKKVLIVEENSKHAKALSYFLGTYNVSSEIGDSVQKSIELLKQQDVDCVILDMGIPDQAAYATLEAVKETEGMEKLPIIIFTGKSLSKTEEQRIRQYADSIVVKTAHSYQRILDEVSLFLHLVEENGKLPEDAGQKVSVLNEVLKDKVVLVADDDVRNIFSLTKALEKHNMNVISATDGKEALEQLKEGPVPDIVLMDMMMPEMDGYETIAKMRQDPRFMNLPIIAVTAKAMMGDREKCIQAGASDYISKPVDIDQLLSLLRVWLYDRAFR</sequence>
<dbReference type="PANTHER" id="PTHR45339:SF1">
    <property type="entry name" value="HYBRID SIGNAL TRANSDUCTION HISTIDINE KINASE J"/>
    <property type="match status" value="1"/>
</dbReference>
<dbReference type="SMART" id="SM00388">
    <property type="entry name" value="HisKA"/>
    <property type="match status" value="1"/>
</dbReference>
<feature type="coiled-coil region" evidence="9">
    <location>
        <begin position="430"/>
        <end position="510"/>
    </location>
</feature>
<keyword evidence="7" id="KW-0902">Two-component regulatory system</keyword>
<dbReference type="InterPro" id="IPR003594">
    <property type="entry name" value="HATPase_dom"/>
</dbReference>
<dbReference type="SUPFAM" id="SSF55874">
    <property type="entry name" value="ATPase domain of HSP90 chaperone/DNA topoisomerase II/histidine kinase"/>
    <property type="match status" value="1"/>
</dbReference>
<dbReference type="Gene3D" id="3.30.565.10">
    <property type="entry name" value="Histidine kinase-like ATPase, C-terminal domain"/>
    <property type="match status" value="1"/>
</dbReference>
<evidence type="ECO:0000259" key="13">
    <source>
        <dbReference type="PROSITE" id="PS50110"/>
    </source>
</evidence>
<feature type="modified residue" description="4-aspartylphosphate" evidence="8">
    <location>
        <position position="1125"/>
    </location>
</feature>
<evidence type="ECO:0000313" key="16">
    <source>
        <dbReference type="Proteomes" id="UP001162741"/>
    </source>
</evidence>
<dbReference type="InterPro" id="IPR011006">
    <property type="entry name" value="CheY-like_superfamily"/>
</dbReference>
<evidence type="ECO:0000256" key="11">
    <source>
        <dbReference type="SAM" id="Phobius"/>
    </source>
</evidence>
<dbReference type="SMART" id="SM00065">
    <property type="entry name" value="GAF"/>
    <property type="match status" value="1"/>
</dbReference>
<dbReference type="CDD" id="cd00082">
    <property type="entry name" value="HisKA"/>
    <property type="match status" value="1"/>
</dbReference>
<keyword evidence="4 8" id="KW-0597">Phosphoprotein</keyword>
<feature type="domain" description="Histidine kinase" evidence="12">
    <location>
        <begin position="534"/>
        <end position="755"/>
    </location>
</feature>
<dbReference type="InterPro" id="IPR007891">
    <property type="entry name" value="CHASE3"/>
</dbReference>
<dbReference type="InterPro" id="IPR005467">
    <property type="entry name" value="His_kinase_dom"/>
</dbReference>
<dbReference type="InterPro" id="IPR029016">
    <property type="entry name" value="GAF-like_dom_sf"/>
</dbReference>
<dbReference type="SUPFAM" id="SSF47384">
    <property type="entry name" value="Homodimeric domain of signal transducing histidine kinase"/>
    <property type="match status" value="1"/>
</dbReference>
<evidence type="ECO:0000256" key="4">
    <source>
        <dbReference type="ARBA" id="ARBA00022553"/>
    </source>
</evidence>
<dbReference type="InterPro" id="IPR036890">
    <property type="entry name" value="HATPase_C_sf"/>
</dbReference>
<dbReference type="RefSeq" id="WP_264281295.1">
    <property type="nucleotide sequence ID" value="NZ_CP107006.1"/>
</dbReference>
<evidence type="ECO:0000256" key="8">
    <source>
        <dbReference type="PROSITE-ProRule" id="PRU00169"/>
    </source>
</evidence>
<evidence type="ECO:0000256" key="10">
    <source>
        <dbReference type="SAM" id="MobiDB-lite"/>
    </source>
</evidence>
<feature type="domain" description="Response regulatory" evidence="13">
    <location>
        <begin position="1075"/>
        <end position="1192"/>
    </location>
</feature>
<dbReference type="InterPro" id="IPR004358">
    <property type="entry name" value="Sig_transdc_His_kin-like_C"/>
</dbReference>
<dbReference type="CDD" id="cd17546">
    <property type="entry name" value="REC_hyHK_CKI1_RcsC-like"/>
    <property type="match status" value="1"/>
</dbReference>
<keyword evidence="16" id="KW-1185">Reference proteome</keyword>
<dbReference type="InterPro" id="IPR003660">
    <property type="entry name" value="HAMP_dom"/>
</dbReference>
<dbReference type="EMBL" id="CP107006">
    <property type="protein sequence ID" value="UYQ93174.1"/>
    <property type="molecule type" value="Genomic_DNA"/>
</dbReference>
<feature type="transmembrane region" description="Helical" evidence="11">
    <location>
        <begin position="178"/>
        <end position="201"/>
    </location>
</feature>
<organism evidence="15 16">
    <name type="scientific">Chitinophaga horti</name>
    <dbReference type="NCBI Taxonomy" id="2920382"/>
    <lineage>
        <taxon>Bacteria</taxon>
        <taxon>Pseudomonadati</taxon>
        <taxon>Bacteroidota</taxon>
        <taxon>Chitinophagia</taxon>
        <taxon>Chitinophagales</taxon>
        <taxon>Chitinophagaceae</taxon>
        <taxon>Chitinophaga</taxon>
    </lineage>
</organism>
<evidence type="ECO:0000256" key="9">
    <source>
        <dbReference type="SAM" id="Coils"/>
    </source>
</evidence>
<dbReference type="EC" id="2.7.13.3" evidence="3"/>
<dbReference type="SMART" id="SM00387">
    <property type="entry name" value="HATPase_c"/>
    <property type="match status" value="1"/>
</dbReference>
<feature type="domain" description="Response regulatory" evidence="13">
    <location>
        <begin position="930"/>
        <end position="1046"/>
    </location>
</feature>
<keyword evidence="11" id="KW-0812">Transmembrane</keyword>
<keyword evidence="5" id="KW-0808">Transferase</keyword>
<dbReference type="SMART" id="SM00448">
    <property type="entry name" value="REC"/>
    <property type="match status" value="3"/>
</dbReference>
<proteinExistence type="predicted"/>
<protein>
    <recommendedName>
        <fullName evidence="3">histidine kinase</fullName>
        <ecNumber evidence="3">2.7.13.3</ecNumber>
    </recommendedName>
</protein>
<dbReference type="CDD" id="cd06225">
    <property type="entry name" value="HAMP"/>
    <property type="match status" value="1"/>
</dbReference>
<dbReference type="Gene3D" id="3.30.450.40">
    <property type="match status" value="1"/>
</dbReference>
<feature type="domain" description="HAMP" evidence="14">
    <location>
        <begin position="220"/>
        <end position="272"/>
    </location>
</feature>
<evidence type="ECO:0000256" key="5">
    <source>
        <dbReference type="ARBA" id="ARBA00022679"/>
    </source>
</evidence>
<evidence type="ECO:0000313" key="15">
    <source>
        <dbReference type="EMBL" id="UYQ93174.1"/>
    </source>
</evidence>
<comment type="subcellular location">
    <subcellularLocation>
        <location evidence="2">Membrane</location>
    </subcellularLocation>
</comment>
<dbReference type="InterPro" id="IPR001789">
    <property type="entry name" value="Sig_transdc_resp-reg_receiver"/>
</dbReference>
<keyword evidence="9" id="KW-0175">Coiled coil</keyword>
<dbReference type="CDD" id="cd00156">
    <property type="entry name" value="REC"/>
    <property type="match status" value="1"/>
</dbReference>